<keyword evidence="4" id="KW-1185">Reference proteome</keyword>
<comment type="caution">
    <text evidence="3">The sequence shown here is derived from an EMBL/GenBank/DDBJ whole genome shotgun (WGS) entry which is preliminary data.</text>
</comment>
<dbReference type="OrthoDB" id="531718at2"/>
<dbReference type="Proteomes" id="UP000315440">
    <property type="component" value="Unassembled WGS sequence"/>
</dbReference>
<dbReference type="InterPro" id="IPR025507">
    <property type="entry name" value="DUF4394"/>
</dbReference>
<keyword evidence="1" id="KW-0732">Signal</keyword>
<proteinExistence type="predicted"/>
<name>A0A5C5ZK86_9BACT</name>
<accession>A0A5C5ZK86</accession>
<dbReference type="EMBL" id="SJPQ01000003">
    <property type="protein sequence ID" value="TWT87548.1"/>
    <property type="molecule type" value="Genomic_DNA"/>
</dbReference>
<protein>
    <recommendedName>
        <fullName evidence="2">DUF4394 domain-containing protein</fullName>
    </recommendedName>
</protein>
<evidence type="ECO:0000259" key="2">
    <source>
        <dbReference type="Pfam" id="PF14339"/>
    </source>
</evidence>
<feature type="domain" description="DUF4394" evidence="2">
    <location>
        <begin position="37"/>
        <end position="270"/>
    </location>
</feature>
<feature type="signal peptide" evidence="1">
    <location>
        <begin position="1"/>
        <end position="24"/>
    </location>
</feature>
<dbReference type="Pfam" id="PF14339">
    <property type="entry name" value="DUF4394"/>
    <property type="match status" value="1"/>
</dbReference>
<dbReference type="AlphaFoldDB" id="A0A5C5ZK86"/>
<gene>
    <name evidence="3" type="ORF">Mal64_30890</name>
</gene>
<evidence type="ECO:0000313" key="3">
    <source>
        <dbReference type="EMBL" id="TWT87548.1"/>
    </source>
</evidence>
<evidence type="ECO:0000256" key="1">
    <source>
        <dbReference type="SAM" id="SignalP"/>
    </source>
</evidence>
<evidence type="ECO:0000313" key="4">
    <source>
        <dbReference type="Proteomes" id="UP000315440"/>
    </source>
</evidence>
<sequence length="299" mass="30422" precursor="true">MMKHLRVSAACAALLLASAGQAQAERAFGLTTQNGILVFDTDNPSTSVGGGPVTGLAANETLVAIDYQPLSREVLLLGNQSNVYRIDDSASDSLFSVTQVSGPLDPAFEGISYGFDFNPALASGEFARIITDTDDNRVISGFTGEYLGGPKTDVFYATGDSNEGVDPNIAGIAYDTNIAAAPGTQQYGIDASLGVLTTVANNAGTLETVGSLGIVGSITNELGFDISGATGTAFAAIQTGPNSQLYTVDLTSGLATSQGTIGSGDLIRGLTLVPVPEPTLIALVAIAGLGLVARPRVKA</sequence>
<organism evidence="3 4">
    <name type="scientific">Pseudobythopirellula maris</name>
    <dbReference type="NCBI Taxonomy" id="2527991"/>
    <lineage>
        <taxon>Bacteria</taxon>
        <taxon>Pseudomonadati</taxon>
        <taxon>Planctomycetota</taxon>
        <taxon>Planctomycetia</taxon>
        <taxon>Pirellulales</taxon>
        <taxon>Lacipirellulaceae</taxon>
        <taxon>Pseudobythopirellula</taxon>
    </lineage>
</organism>
<feature type="chain" id="PRO_5023131469" description="DUF4394 domain-containing protein" evidence="1">
    <location>
        <begin position="25"/>
        <end position="299"/>
    </location>
</feature>
<reference evidence="3 4" key="1">
    <citation type="submission" date="2019-02" db="EMBL/GenBank/DDBJ databases">
        <title>Deep-cultivation of Planctomycetes and their phenomic and genomic characterization uncovers novel biology.</title>
        <authorList>
            <person name="Wiegand S."/>
            <person name="Jogler M."/>
            <person name="Boedeker C."/>
            <person name="Pinto D."/>
            <person name="Vollmers J."/>
            <person name="Rivas-Marin E."/>
            <person name="Kohn T."/>
            <person name="Peeters S.H."/>
            <person name="Heuer A."/>
            <person name="Rast P."/>
            <person name="Oberbeckmann S."/>
            <person name="Bunk B."/>
            <person name="Jeske O."/>
            <person name="Meyerdierks A."/>
            <person name="Storesund J.E."/>
            <person name="Kallscheuer N."/>
            <person name="Luecker S."/>
            <person name="Lage O.M."/>
            <person name="Pohl T."/>
            <person name="Merkel B.J."/>
            <person name="Hornburger P."/>
            <person name="Mueller R.-W."/>
            <person name="Bruemmer F."/>
            <person name="Labrenz M."/>
            <person name="Spormann A.M."/>
            <person name="Op Den Camp H."/>
            <person name="Overmann J."/>
            <person name="Amann R."/>
            <person name="Jetten M.S.M."/>
            <person name="Mascher T."/>
            <person name="Medema M.H."/>
            <person name="Devos D.P."/>
            <person name="Kaster A.-K."/>
            <person name="Ovreas L."/>
            <person name="Rohde M."/>
            <person name="Galperin M.Y."/>
            <person name="Jogler C."/>
        </authorList>
    </citation>
    <scope>NUCLEOTIDE SEQUENCE [LARGE SCALE GENOMIC DNA]</scope>
    <source>
        <strain evidence="3 4">Mal64</strain>
    </source>
</reference>